<evidence type="ECO:0000313" key="5">
    <source>
        <dbReference type="EMBL" id="KAG8470030.1"/>
    </source>
</evidence>
<evidence type="ECO:0000256" key="3">
    <source>
        <dbReference type="PROSITE-ProRule" id="PRU00221"/>
    </source>
</evidence>
<evidence type="ECO:0000256" key="1">
    <source>
        <dbReference type="ARBA" id="ARBA00022574"/>
    </source>
</evidence>
<proteinExistence type="predicted"/>
<dbReference type="Proteomes" id="UP000751190">
    <property type="component" value="Unassembled WGS sequence"/>
</dbReference>
<dbReference type="AlphaFoldDB" id="A0A8J5XWY3"/>
<dbReference type="InterPro" id="IPR036322">
    <property type="entry name" value="WD40_repeat_dom_sf"/>
</dbReference>
<feature type="repeat" description="WD" evidence="3">
    <location>
        <begin position="4"/>
        <end position="35"/>
    </location>
</feature>
<dbReference type="EMBL" id="JAGTXO010000002">
    <property type="protein sequence ID" value="KAG8470027.1"/>
    <property type="molecule type" value="Genomic_DNA"/>
</dbReference>
<dbReference type="Pfam" id="PF00400">
    <property type="entry name" value="WD40"/>
    <property type="match status" value="2"/>
</dbReference>
<reference evidence="4" key="1">
    <citation type="submission" date="2021-05" db="EMBL/GenBank/DDBJ databases">
        <title>The genome of the haptophyte Pavlova lutheri (Diacronema luteri, Pavlovales) - a model for lipid biosynthesis in eukaryotic algae.</title>
        <authorList>
            <person name="Hulatt C.J."/>
            <person name="Posewitz M.C."/>
        </authorList>
    </citation>
    <scope>NUCLEOTIDE SEQUENCE</scope>
    <source>
        <strain evidence="4">NIVA-4/92</strain>
    </source>
</reference>
<dbReference type="PANTHER" id="PTHR44489">
    <property type="match status" value="1"/>
</dbReference>
<keyword evidence="6" id="KW-1185">Reference proteome</keyword>
<dbReference type="InterPro" id="IPR015943">
    <property type="entry name" value="WD40/YVTN_repeat-like_dom_sf"/>
</dbReference>
<dbReference type="SMART" id="SM00320">
    <property type="entry name" value="WD40"/>
    <property type="match status" value="3"/>
</dbReference>
<dbReference type="OrthoDB" id="59941at2759"/>
<evidence type="ECO:0000256" key="2">
    <source>
        <dbReference type="ARBA" id="ARBA00022737"/>
    </source>
</evidence>
<protein>
    <submittedName>
        <fullName evidence="4">Uncharacterized protein</fullName>
    </submittedName>
</protein>
<evidence type="ECO:0000313" key="4">
    <source>
        <dbReference type="EMBL" id="KAG8470027.1"/>
    </source>
</evidence>
<keyword evidence="2" id="KW-0677">Repeat</keyword>
<dbReference type="PRINTS" id="PR00320">
    <property type="entry name" value="GPROTEINBRPT"/>
</dbReference>
<evidence type="ECO:0000313" key="6">
    <source>
        <dbReference type="Proteomes" id="UP000751190"/>
    </source>
</evidence>
<accession>A0A8J5XWY3</accession>
<dbReference type="InterPro" id="IPR020472">
    <property type="entry name" value="WD40_PAC1"/>
</dbReference>
<dbReference type="InterPro" id="IPR044715">
    <property type="entry name" value="WDR86-like"/>
</dbReference>
<dbReference type="Gene3D" id="2.130.10.10">
    <property type="entry name" value="YVTN repeat-like/Quinoprotein amine dehydrogenase"/>
    <property type="match status" value="1"/>
</dbReference>
<dbReference type="PANTHER" id="PTHR44489:SF11">
    <property type="entry name" value="WD REPEAT DOMAIN 86"/>
    <property type="match status" value="1"/>
</dbReference>
<dbReference type="InterPro" id="IPR001680">
    <property type="entry name" value="WD40_rpt"/>
</dbReference>
<dbReference type="PROSITE" id="PS50082">
    <property type="entry name" value="WD_REPEATS_2"/>
    <property type="match status" value="2"/>
</dbReference>
<comment type="caution">
    <text evidence="4">The sequence shown here is derived from an EMBL/GenBank/DDBJ whole genome shotgun (WGS) entry which is preliminary data.</text>
</comment>
<name>A0A8J5XWY3_DIALT</name>
<feature type="repeat" description="WD" evidence="3">
    <location>
        <begin position="134"/>
        <end position="173"/>
    </location>
</feature>
<dbReference type="PROSITE" id="PS50294">
    <property type="entry name" value="WD_REPEATS_REGION"/>
    <property type="match status" value="2"/>
</dbReference>
<organism evidence="4 6">
    <name type="scientific">Diacronema lutheri</name>
    <name type="common">Unicellular marine alga</name>
    <name type="synonym">Monochrysis lutheri</name>
    <dbReference type="NCBI Taxonomy" id="2081491"/>
    <lineage>
        <taxon>Eukaryota</taxon>
        <taxon>Haptista</taxon>
        <taxon>Haptophyta</taxon>
        <taxon>Pavlovophyceae</taxon>
        <taxon>Pavlovales</taxon>
        <taxon>Pavlovaceae</taxon>
        <taxon>Diacronema</taxon>
    </lineage>
</organism>
<sequence length="296" mass="31749">MATLTGHRKTVSSLACSLKRQQLFSGSADGTIRIWGWPEGNLGQAGELLVGLPVNSLMVEDDWLVAGIGNQNEPNLVRIWNMETHAQQDLVGHEGPIYVIVQGNGMLFTAGHDAGIRCWKMEPASMQFGLVGVLQGHTAPVQNVQVGGSTLFSASRDNTIKQWDLTTGQGVCSVTTAHTEFMMGLCLYDNFLFSAGLDGKVAAPADYALASPEAVRELLAAAAPVREQLALGFAPTGGARGVALDAAGLPTEDAPFDVPRSLLVRVALLPDERARLRNRQLLLALRDPRRAAERSW</sequence>
<dbReference type="EMBL" id="JAGTXO010000002">
    <property type="protein sequence ID" value="KAG8470030.1"/>
    <property type="molecule type" value="Genomic_DNA"/>
</dbReference>
<gene>
    <name evidence="4" type="ORF">KFE25_006482</name>
    <name evidence="5" type="ORF">KFE25_006485</name>
</gene>
<dbReference type="SUPFAM" id="SSF50978">
    <property type="entry name" value="WD40 repeat-like"/>
    <property type="match status" value="1"/>
</dbReference>
<keyword evidence="1 3" id="KW-0853">WD repeat</keyword>